<dbReference type="OrthoDB" id="3853857at2759"/>
<dbReference type="PROSITE" id="PS50146">
    <property type="entry name" value="DAGK"/>
    <property type="match status" value="1"/>
</dbReference>
<dbReference type="GeneID" id="7839215"/>
<evidence type="ECO:0000313" key="2">
    <source>
        <dbReference type="EMBL" id="EAR84842.1"/>
    </source>
</evidence>
<dbReference type="SMART" id="SM00046">
    <property type="entry name" value="DAGKc"/>
    <property type="match status" value="1"/>
</dbReference>
<dbReference type="InterPro" id="IPR016064">
    <property type="entry name" value="NAD/diacylglycerol_kinase_sf"/>
</dbReference>
<dbReference type="AlphaFoldDB" id="I7MCS5"/>
<evidence type="ECO:0000259" key="1">
    <source>
        <dbReference type="PROSITE" id="PS50146"/>
    </source>
</evidence>
<dbReference type="eggNOG" id="KOG1116">
    <property type="taxonomic scope" value="Eukaryota"/>
</dbReference>
<dbReference type="STRING" id="312017.I7MCS5"/>
<dbReference type="InterPro" id="IPR017438">
    <property type="entry name" value="ATP-NAD_kinase_N"/>
</dbReference>
<keyword evidence="2" id="KW-0418">Kinase</keyword>
<dbReference type="Gene3D" id="2.60.200.40">
    <property type="match status" value="1"/>
</dbReference>
<evidence type="ECO:0000313" key="3">
    <source>
        <dbReference type="Proteomes" id="UP000009168"/>
    </source>
</evidence>
<sequence>MEMQIQQEEQKSNAQDTILYTFRLQDQKGVKVDVCLISSQGFNSFVRFEYQDGRSEGIQWRDLLGAVVQNKKIDIISFPKRVQKRMFKKIENRFKEVFPFNTVNQAENVEQVLPTGEVKSIDLQEVKYIIQEFSQQKETSLFINIVSNNRVQKELLIFVNPHSGKGQAQQVFNRVKDLFEISGHSYHVVETLYRLHCFDYLYEISSEKLFSYYGIVSVSGDGTPHEIVNALLLRSDREQCLQMPIGGIHGGSGNALPTTMCNISGEYNTPECAAFIIIKNQTKKIDLIEFERENIFNKSTHPFQLSKRLYSFLSLSWTFVSDLDLGSESLRFLGETRFEVYGFWRLMFLNKYAANILFSNSSDLNLPEINQQISEQDLSKYKIEKNQLFTFFYLSNLPWVSEQYQSFPLAVVDDGLFDLIYLTNEQSRFQMIKTALALDNGSFFDKEKQTVAKGYDLKYQKVRSIRIEPINPSKSGLYSIDGERYQAEPLQGTVLPKILSVFCL</sequence>
<keyword evidence="3" id="KW-1185">Reference proteome</keyword>
<feature type="domain" description="DAGKc" evidence="1">
    <location>
        <begin position="150"/>
        <end position="294"/>
    </location>
</feature>
<dbReference type="InterPro" id="IPR050187">
    <property type="entry name" value="Lipid_Phosphate_FormReg"/>
</dbReference>
<name>I7MCS5_TETTS</name>
<dbReference type="GO" id="GO:0016020">
    <property type="term" value="C:membrane"/>
    <property type="evidence" value="ECO:0007669"/>
    <property type="project" value="TreeGrafter"/>
</dbReference>
<dbReference type="OMA" id="VKYQVIM"/>
<gene>
    <name evidence="2" type="ORF">TTHERM_00600340</name>
</gene>
<dbReference type="SUPFAM" id="SSF111331">
    <property type="entry name" value="NAD kinase/diacylglycerol kinase-like"/>
    <property type="match status" value="1"/>
</dbReference>
<organism evidence="2 3">
    <name type="scientific">Tetrahymena thermophila (strain SB210)</name>
    <dbReference type="NCBI Taxonomy" id="312017"/>
    <lineage>
        <taxon>Eukaryota</taxon>
        <taxon>Sar</taxon>
        <taxon>Alveolata</taxon>
        <taxon>Ciliophora</taxon>
        <taxon>Intramacronucleata</taxon>
        <taxon>Oligohymenophorea</taxon>
        <taxon>Hymenostomatida</taxon>
        <taxon>Tetrahymenina</taxon>
        <taxon>Tetrahymenidae</taxon>
        <taxon>Tetrahymena</taxon>
    </lineage>
</organism>
<dbReference type="PANTHER" id="PTHR12358:SF31">
    <property type="entry name" value="ACYLGLYCEROL KINASE, MITOCHONDRIAL"/>
    <property type="match status" value="1"/>
</dbReference>
<dbReference type="InterPro" id="IPR001206">
    <property type="entry name" value="Diacylglycerol_kinase_cat_dom"/>
</dbReference>
<reference evidence="3" key="1">
    <citation type="journal article" date="2006" name="PLoS Biol.">
        <title>Macronuclear genome sequence of the ciliate Tetrahymena thermophila, a model eukaryote.</title>
        <authorList>
            <person name="Eisen J.A."/>
            <person name="Coyne R.S."/>
            <person name="Wu M."/>
            <person name="Wu D."/>
            <person name="Thiagarajan M."/>
            <person name="Wortman J.R."/>
            <person name="Badger J.H."/>
            <person name="Ren Q."/>
            <person name="Amedeo P."/>
            <person name="Jones K.M."/>
            <person name="Tallon L.J."/>
            <person name="Delcher A.L."/>
            <person name="Salzberg S.L."/>
            <person name="Silva J.C."/>
            <person name="Haas B.J."/>
            <person name="Majoros W.H."/>
            <person name="Farzad M."/>
            <person name="Carlton J.M."/>
            <person name="Smith R.K. Jr."/>
            <person name="Garg J."/>
            <person name="Pearlman R.E."/>
            <person name="Karrer K.M."/>
            <person name="Sun L."/>
            <person name="Manning G."/>
            <person name="Elde N.C."/>
            <person name="Turkewitz A.P."/>
            <person name="Asai D.J."/>
            <person name="Wilkes D.E."/>
            <person name="Wang Y."/>
            <person name="Cai H."/>
            <person name="Collins K."/>
            <person name="Stewart B.A."/>
            <person name="Lee S.R."/>
            <person name="Wilamowska K."/>
            <person name="Weinberg Z."/>
            <person name="Ruzzo W.L."/>
            <person name="Wloga D."/>
            <person name="Gaertig J."/>
            <person name="Frankel J."/>
            <person name="Tsao C.-C."/>
            <person name="Gorovsky M.A."/>
            <person name="Keeling P.J."/>
            <person name="Waller R.F."/>
            <person name="Patron N.J."/>
            <person name="Cherry J.M."/>
            <person name="Stover N.A."/>
            <person name="Krieger C.J."/>
            <person name="del Toro C."/>
            <person name="Ryder H.F."/>
            <person name="Williamson S.C."/>
            <person name="Barbeau R.A."/>
            <person name="Hamilton E.P."/>
            <person name="Orias E."/>
        </authorList>
    </citation>
    <scope>NUCLEOTIDE SEQUENCE [LARGE SCALE GENOMIC DNA]</scope>
    <source>
        <strain evidence="3">SB210</strain>
    </source>
</reference>
<protein>
    <submittedName>
        <fullName evidence="2">Diacylglycerol kinase</fullName>
    </submittedName>
</protein>
<dbReference type="HOGENOM" id="CLU_541342_0_0_1"/>
<dbReference type="GO" id="GO:0001727">
    <property type="term" value="F:lipid kinase activity"/>
    <property type="evidence" value="ECO:0007669"/>
    <property type="project" value="TreeGrafter"/>
</dbReference>
<keyword evidence="2" id="KW-0808">Transferase</keyword>
<dbReference type="InParanoid" id="I7MCS5"/>
<dbReference type="Proteomes" id="UP000009168">
    <property type="component" value="Unassembled WGS sequence"/>
</dbReference>
<dbReference type="GO" id="GO:0005524">
    <property type="term" value="F:ATP binding"/>
    <property type="evidence" value="ECO:0007669"/>
    <property type="project" value="UniProtKB-KW"/>
</dbReference>
<dbReference type="RefSeq" id="XP_001032505.1">
    <property type="nucleotide sequence ID" value="XM_001032505.3"/>
</dbReference>
<accession>I7MCS5</accession>
<dbReference type="EMBL" id="GG662620">
    <property type="protein sequence ID" value="EAR84842.1"/>
    <property type="molecule type" value="Genomic_DNA"/>
</dbReference>
<proteinExistence type="predicted"/>
<dbReference type="GO" id="GO:0005737">
    <property type="term" value="C:cytoplasm"/>
    <property type="evidence" value="ECO:0007669"/>
    <property type="project" value="TreeGrafter"/>
</dbReference>
<dbReference type="Pfam" id="PF00781">
    <property type="entry name" value="DAGK_cat"/>
    <property type="match status" value="1"/>
</dbReference>
<dbReference type="GO" id="GO:0046512">
    <property type="term" value="P:sphingosine biosynthetic process"/>
    <property type="evidence" value="ECO:0007669"/>
    <property type="project" value="TreeGrafter"/>
</dbReference>
<dbReference type="PANTHER" id="PTHR12358">
    <property type="entry name" value="SPHINGOSINE KINASE"/>
    <property type="match status" value="1"/>
</dbReference>
<dbReference type="KEGG" id="tet:TTHERM_00600340"/>
<dbReference type="Gene3D" id="3.40.50.10330">
    <property type="entry name" value="Probable inorganic polyphosphate/atp-NAD kinase, domain 1"/>
    <property type="match status" value="1"/>
</dbReference>